<reference evidence="1" key="1">
    <citation type="journal article" date="2021" name="Proc. Natl. Acad. Sci. U.S.A.">
        <title>A Catalog of Tens of Thousands of Viruses from Human Metagenomes Reveals Hidden Associations with Chronic Diseases.</title>
        <authorList>
            <person name="Tisza M.J."/>
            <person name="Buck C.B."/>
        </authorList>
    </citation>
    <scope>NUCLEOTIDE SEQUENCE</scope>
    <source>
        <strain evidence="1">CtSIq6</strain>
    </source>
</reference>
<protein>
    <submittedName>
        <fullName evidence="1">Uncharacterized protein</fullName>
    </submittedName>
</protein>
<name>A0A8S5R3A6_9VIRU</name>
<accession>A0A8S5R3A6</accession>
<organism evidence="1">
    <name type="scientific">Microviridae sp. ctSIq6</name>
    <dbReference type="NCBI Taxonomy" id="2824998"/>
    <lineage>
        <taxon>Viruses</taxon>
        <taxon>Monodnaviria</taxon>
        <taxon>Sangervirae</taxon>
        <taxon>Phixviricota</taxon>
        <taxon>Malgrandaviricetes</taxon>
        <taxon>Petitvirales</taxon>
        <taxon>Microviridae</taxon>
    </lineage>
</organism>
<proteinExistence type="predicted"/>
<evidence type="ECO:0000313" key="1">
    <source>
        <dbReference type="EMBL" id="DAE25571.1"/>
    </source>
</evidence>
<sequence>MYLLMNVQSKDGAKASAPQLVDTDKVRVCDLVERELMKQDCIVIFQKVEECDKSGVEVNLFDKA</sequence>
<dbReference type="EMBL" id="BK057814">
    <property type="protein sequence ID" value="DAE25571.1"/>
    <property type="molecule type" value="Genomic_DNA"/>
</dbReference>